<evidence type="ECO:0000313" key="2">
    <source>
        <dbReference type="EMBL" id="EFH39904.1"/>
    </source>
</evidence>
<gene>
    <name evidence="2" type="ORF">ARALYDRAFT_683807</name>
</gene>
<keyword evidence="3" id="KW-1185">Reference proteome</keyword>
<evidence type="ECO:0000313" key="3">
    <source>
        <dbReference type="Proteomes" id="UP000008694"/>
    </source>
</evidence>
<reference evidence="3" key="1">
    <citation type="journal article" date="2011" name="Nat. Genet.">
        <title>The Arabidopsis lyrata genome sequence and the basis of rapid genome size change.</title>
        <authorList>
            <person name="Hu T.T."/>
            <person name="Pattyn P."/>
            <person name="Bakker E.G."/>
            <person name="Cao J."/>
            <person name="Cheng J.-F."/>
            <person name="Clark R.M."/>
            <person name="Fahlgren N."/>
            <person name="Fawcett J.A."/>
            <person name="Grimwood J."/>
            <person name="Gundlach H."/>
            <person name="Haberer G."/>
            <person name="Hollister J.D."/>
            <person name="Ossowski S."/>
            <person name="Ottilar R.P."/>
            <person name="Salamov A.A."/>
            <person name="Schneeberger K."/>
            <person name="Spannagl M."/>
            <person name="Wang X."/>
            <person name="Yang L."/>
            <person name="Nasrallah M.E."/>
            <person name="Bergelson J."/>
            <person name="Carrington J.C."/>
            <person name="Gaut B.S."/>
            <person name="Schmutz J."/>
            <person name="Mayer K.F.X."/>
            <person name="Van de Peer Y."/>
            <person name="Grigoriev I.V."/>
            <person name="Nordborg M."/>
            <person name="Weigel D."/>
            <person name="Guo Y.-L."/>
        </authorList>
    </citation>
    <scope>NUCLEOTIDE SEQUENCE [LARGE SCALE GENOMIC DNA]</scope>
    <source>
        <strain evidence="3">cv. MN47</strain>
    </source>
</reference>
<accession>D7MNN2</accession>
<name>D7MNN2_ARALL</name>
<dbReference type="Gramene" id="Al_scaffold_0008_627">
    <property type="protein sequence ID" value="Al_scaffold_0008_627"/>
    <property type="gene ID" value="Al_scaffold_0008_627"/>
</dbReference>
<protein>
    <submittedName>
        <fullName evidence="2">Predicted protein</fullName>
    </submittedName>
</protein>
<dbReference type="Proteomes" id="UP000008694">
    <property type="component" value="Unassembled WGS sequence"/>
</dbReference>
<feature type="compositionally biased region" description="Gly residues" evidence="1">
    <location>
        <begin position="1"/>
        <end position="19"/>
    </location>
</feature>
<organism evidence="3">
    <name type="scientific">Arabidopsis lyrata subsp. lyrata</name>
    <name type="common">Lyre-leaved rock-cress</name>
    <dbReference type="NCBI Taxonomy" id="81972"/>
    <lineage>
        <taxon>Eukaryota</taxon>
        <taxon>Viridiplantae</taxon>
        <taxon>Streptophyta</taxon>
        <taxon>Embryophyta</taxon>
        <taxon>Tracheophyta</taxon>
        <taxon>Spermatophyta</taxon>
        <taxon>Magnoliopsida</taxon>
        <taxon>eudicotyledons</taxon>
        <taxon>Gunneridae</taxon>
        <taxon>Pentapetalae</taxon>
        <taxon>rosids</taxon>
        <taxon>malvids</taxon>
        <taxon>Brassicales</taxon>
        <taxon>Brassicaceae</taxon>
        <taxon>Camelineae</taxon>
        <taxon>Arabidopsis</taxon>
    </lineage>
</organism>
<dbReference type="EMBL" id="GL348720">
    <property type="protein sequence ID" value="EFH39904.1"/>
    <property type="molecule type" value="Genomic_DNA"/>
</dbReference>
<sequence length="84" mass="9016">MKGGDGGYRGGGGRYGSGSDGYERKSLSNETIACHFRKYSMFRKYSVLRNNIMLFKNKYIACHMKGGDSGYGGGGRHYGGGGDG</sequence>
<dbReference type="AlphaFoldDB" id="D7MNN2"/>
<dbReference type="HOGENOM" id="CLU_2530568_0_0_1"/>
<proteinExistence type="predicted"/>
<feature type="region of interest" description="Disordered" evidence="1">
    <location>
        <begin position="1"/>
        <end position="23"/>
    </location>
</feature>
<evidence type="ECO:0000256" key="1">
    <source>
        <dbReference type="SAM" id="MobiDB-lite"/>
    </source>
</evidence>